<evidence type="ECO:0000256" key="5">
    <source>
        <dbReference type="ARBA" id="ARBA00022927"/>
    </source>
</evidence>
<evidence type="ECO:0000313" key="11">
    <source>
        <dbReference type="Proteomes" id="UP000077412"/>
    </source>
</evidence>
<dbReference type="RefSeq" id="WP_066289410.1">
    <property type="nucleotide sequence ID" value="NZ_CP016761.1"/>
</dbReference>
<keyword evidence="6" id="KW-1006">Bacterial flagellum protein export</keyword>
<dbReference type="GO" id="GO:0044781">
    <property type="term" value="P:bacterial-type flagellum organization"/>
    <property type="evidence" value="ECO:0007669"/>
    <property type="project" value="UniProtKB-KW"/>
</dbReference>
<dbReference type="Proteomes" id="UP000077412">
    <property type="component" value="Chromosome"/>
</dbReference>
<dbReference type="PANTHER" id="PTHR34982">
    <property type="entry name" value="YOP PROTEINS TRANSLOCATION PROTEIN L"/>
    <property type="match status" value="1"/>
</dbReference>
<dbReference type="InterPro" id="IPR022524">
    <property type="entry name" value="FliH_Bacilli"/>
</dbReference>
<evidence type="ECO:0000259" key="9">
    <source>
        <dbReference type="Pfam" id="PF02108"/>
    </source>
</evidence>
<evidence type="ECO:0000256" key="8">
    <source>
        <dbReference type="SAM" id="Coils"/>
    </source>
</evidence>
<accession>A0A1B1Z467</accession>
<dbReference type="AlphaFoldDB" id="A0A1B1Z467"/>
<dbReference type="GO" id="GO:0005829">
    <property type="term" value="C:cytosol"/>
    <property type="evidence" value="ECO:0007669"/>
    <property type="project" value="TreeGrafter"/>
</dbReference>
<evidence type="ECO:0000313" key="10">
    <source>
        <dbReference type="EMBL" id="ANX12283.1"/>
    </source>
</evidence>
<sequence>MSKVIKSFNNRTADNKENETDVVIGIQPVSIFTAPSSGLFEEDDEAKIQRLKKEAAELLEEAESEAARIKADAEMFLQETQQRLAAEEQEWRLKMEQELEMTKQEGYETGFQNGLNQGLENWRNQLDEVKRFIEKTKQDYYQVLSEAEPQMILLAIKAAEKIIGQKLEESPETWVSIVKQLVKEAREFEEVKLYVPIDWFDLTVQHREELKNMLQSTASLFIYPDESLKENGAVIEFPFGKIDATLDVQLKEIRDKLLEQIEVTENER</sequence>
<keyword evidence="10" id="KW-0282">Flagellum</keyword>
<evidence type="ECO:0000256" key="4">
    <source>
        <dbReference type="ARBA" id="ARBA00022795"/>
    </source>
</evidence>
<evidence type="ECO:0000256" key="3">
    <source>
        <dbReference type="ARBA" id="ARBA00022448"/>
    </source>
</evidence>
<comment type="function">
    <text evidence="1">Needed for flagellar regrowth and assembly.</text>
</comment>
<evidence type="ECO:0000256" key="7">
    <source>
        <dbReference type="NCBIfam" id="TIGR03825"/>
    </source>
</evidence>
<protein>
    <recommendedName>
        <fullName evidence="7">Flagellar assembly protein FliH</fullName>
    </recommendedName>
</protein>
<evidence type="ECO:0000256" key="6">
    <source>
        <dbReference type="ARBA" id="ARBA00023225"/>
    </source>
</evidence>
<gene>
    <name evidence="10" type="ORF">ABE41_009700</name>
</gene>
<dbReference type="STRING" id="255247.ABE41_009700"/>
<evidence type="ECO:0000256" key="2">
    <source>
        <dbReference type="ARBA" id="ARBA00006602"/>
    </source>
</evidence>
<dbReference type="OrthoDB" id="19020at2"/>
<dbReference type="NCBIfam" id="TIGR03825">
    <property type="entry name" value="FliH_bacil"/>
    <property type="match status" value="1"/>
</dbReference>
<organism evidence="10 11">
    <name type="scientific">Fictibacillus arsenicus</name>
    <dbReference type="NCBI Taxonomy" id="255247"/>
    <lineage>
        <taxon>Bacteria</taxon>
        <taxon>Bacillati</taxon>
        <taxon>Bacillota</taxon>
        <taxon>Bacilli</taxon>
        <taxon>Bacillales</taxon>
        <taxon>Fictibacillaceae</taxon>
        <taxon>Fictibacillus</taxon>
    </lineage>
</organism>
<dbReference type="KEGG" id="far:ABE41_009700"/>
<feature type="domain" description="Flagellar assembly protein FliH/Type III secretion system HrpE" evidence="9">
    <location>
        <begin position="124"/>
        <end position="252"/>
    </location>
</feature>
<name>A0A1B1Z467_9BACL</name>
<reference evidence="10 11" key="1">
    <citation type="submission" date="2016-08" db="EMBL/GenBank/DDBJ databases">
        <title>Complete genome sequence of Fictibacillus arsenicus G25-54, a strain with toxicity to nematodes and a potential arsenic-resistance activity.</title>
        <authorList>
            <person name="Zheng Z."/>
        </authorList>
    </citation>
    <scope>NUCLEOTIDE SEQUENCE [LARGE SCALE GENOMIC DNA]</scope>
    <source>
        <strain evidence="10 11">G25-54</strain>
    </source>
</reference>
<dbReference type="GO" id="GO:0015031">
    <property type="term" value="P:protein transport"/>
    <property type="evidence" value="ECO:0007669"/>
    <property type="project" value="UniProtKB-KW"/>
</dbReference>
<dbReference type="EMBL" id="CP016761">
    <property type="protein sequence ID" value="ANX12283.1"/>
    <property type="molecule type" value="Genomic_DNA"/>
</dbReference>
<evidence type="ECO:0000256" key="1">
    <source>
        <dbReference type="ARBA" id="ARBA00003041"/>
    </source>
</evidence>
<keyword evidence="10" id="KW-0966">Cell projection</keyword>
<keyword evidence="4" id="KW-1005">Bacterial flagellum biogenesis</keyword>
<dbReference type="Pfam" id="PF02108">
    <property type="entry name" value="FliH"/>
    <property type="match status" value="1"/>
</dbReference>
<feature type="coiled-coil region" evidence="8">
    <location>
        <begin position="41"/>
        <end position="90"/>
    </location>
</feature>
<keyword evidence="10" id="KW-0969">Cilium</keyword>
<keyword evidence="11" id="KW-1185">Reference proteome</keyword>
<dbReference type="PANTHER" id="PTHR34982:SF1">
    <property type="entry name" value="FLAGELLAR ASSEMBLY PROTEIN FLIH"/>
    <property type="match status" value="1"/>
</dbReference>
<keyword evidence="3" id="KW-0813">Transport</keyword>
<keyword evidence="8" id="KW-0175">Coiled coil</keyword>
<proteinExistence type="inferred from homology"/>
<dbReference type="InterPro" id="IPR018035">
    <property type="entry name" value="Flagellar_FliH/T3SS_HrpE"/>
</dbReference>
<comment type="similarity">
    <text evidence="2">Belongs to the FliH family.</text>
</comment>
<keyword evidence="5" id="KW-0653">Protein transport</keyword>
<dbReference type="InterPro" id="IPR051472">
    <property type="entry name" value="T3SS_Stator/FliH"/>
</dbReference>